<comment type="caution">
    <text evidence="1">The sequence shown here is derived from an EMBL/GenBank/DDBJ whole genome shotgun (WGS) entry which is preliminary data.</text>
</comment>
<sequence>MWVNPSSKLVSGSTEYSRACSGLHSGYEGSFSVTCTAGVLSADLSACSERGCLASDTVSVTVGSSTDTIVTGEALAHGGSIQQVCEDVDAKYTGTLTINCALGEVSLSDNSCSAKPCEPWDFVAATLQGASGLLYPKAQIVSGSTGVGECGDVNVEWSGDFVLNCNMGVLEAGDSSACRQTCSSVSSTTVTIDGTGYSVTPAARIAHDADGSQACGNVVYGYGGEVSLHCNDGTLTVNSHACQPEPCPAGLLMEGTIYGVSGVGQLLEDTAHQQQGAVGCNSINPETTGTFQALCSAKSLTVVSEAACQRSCTASSDTALEVDGYSYTVVPAGMI</sequence>
<evidence type="ECO:0000313" key="2">
    <source>
        <dbReference type="Proteomes" id="UP001178507"/>
    </source>
</evidence>
<keyword evidence="2" id="KW-1185">Reference proteome</keyword>
<feature type="non-terminal residue" evidence="1">
    <location>
        <position position="1"/>
    </location>
</feature>
<feature type="non-terminal residue" evidence="1">
    <location>
        <position position="335"/>
    </location>
</feature>
<dbReference type="AlphaFoldDB" id="A0AA36IAS9"/>
<organism evidence="1 2">
    <name type="scientific">Effrenium voratum</name>
    <dbReference type="NCBI Taxonomy" id="2562239"/>
    <lineage>
        <taxon>Eukaryota</taxon>
        <taxon>Sar</taxon>
        <taxon>Alveolata</taxon>
        <taxon>Dinophyceae</taxon>
        <taxon>Suessiales</taxon>
        <taxon>Symbiodiniaceae</taxon>
        <taxon>Effrenium</taxon>
    </lineage>
</organism>
<dbReference type="EMBL" id="CAUJNA010001104">
    <property type="protein sequence ID" value="CAJ1384261.1"/>
    <property type="molecule type" value="Genomic_DNA"/>
</dbReference>
<proteinExistence type="predicted"/>
<name>A0AA36IAS9_9DINO</name>
<reference evidence="1" key="1">
    <citation type="submission" date="2023-08" db="EMBL/GenBank/DDBJ databases">
        <authorList>
            <person name="Chen Y."/>
            <person name="Shah S."/>
            <person name="Dougan E. K."/>
            <person name="Thang M."/>
            <person name="Chan C."/>
        </authorList>
    </citation>
    <scope>NUCLEOTIDE SEQUENCE</scope>
</reference>
<evidence type="ECO:0000313" key="1">
    <source>
        <dbReference type="EMBL" id="CAJ1384261.1"/>
    </source>
</evidence>
<accession>A0AA36IAS9</accession>
<gene>
    <name evidence="1" type="ORF">EVOR1521_LOCUS11165</name>
</gene>
<dbReference type="Proteomes" id="UP001178507">
    <property type="component" value="Unassembled WGS sequence"/>
</dbReference>
<protein>
    <submittedName>
        <fullName evidence="1">Uncharacterized protein</fullName>
    </submittedName>
</protein>